<evidence type="ECO:0000256" key="4">
    <source>
        <dbReference type="SAM" id="MobiDB-lite"/>
    </source>
</evidence>
<dbReference type="Gene3D" id="3.40.50.1820">
    <property type="entry name" value="alpha/beta hydrolase"/>
    <property type="match status" value="1"/>
</dbReference>
<organism evidence="6 7">
    <name type="scientific">Durusdinium trenchii</name>
    <dbReference type="NCBI Taxonomy" id="1381693"/>
    <lineage>
        <taxon>Eukaryota</taxon>
        <taxon>Sar</taxon>
        <taxon>Alveolata</taxon>
        <taxon>Dinophyceae</taxon>
        <taxon>Suessiales</taxon>
        <taxon>Symbiodiniaceae</taxon>
        <taxon>Durusdinium</taxon>
    </lineage>
</organism>
<keyword evidence="2 3" id="KW-0378">Hydrolase</keyword>
<dbReference type="InterPro" id="IPR029058">
    <property type="entry name" value="AB_hydrolase_fold"/>
</dbReference>
<feature type="domain" description="Carboxylesterase type B" evidence="5">
    <location>
        <begin position="115"/>
        <end position="271"/>
    </location>
</feature>
<dbReference type="PANTHER" id="PTHR11559">
    <property type="entry name" value="CARBOXYLESTERASE"/>
    <property type="match status" value="1"/>
</dbReference>
<comment type="similarity">
    <text evidence="1 3">Belongs to the type-B carboxylesterase/lipase family.</text>
</comment>
<evidence type="ECO:0000313" key="6">
    <source>
        <dbReference type="EMBL" id="CAK8985240.1"/>
    </source>
</evidence>
<evidence type="ECO:0000259" key="5">
    <source>
        <dbReference type="Pfam" id="PF00135"/>
    </source>
</evidence>
<evidence type="ECO:0000256" key="1">
    <source>
        <dbReference type="ARBA" id="ARBA00005964"/>
    </source>
</evidence>
<protein>
    <recommendedName>
        <fullName evidence="3">Carboxylic ester hydrolase</fullName>
        <ecNumber evidence="3">3.1.1.-</ecNumber>
    </recommendedName>
</protein>
<evidence type="ECO:0000256" key="3">
    <source>
        <dbReference type="RuleBase" id="RU361235"/>
    </source>
</evidence>
<dbReference type="EMBL" id="CAXAMN010000001">
    <property type="protein sequence ID" value="CAK8985240.1"/>
    <property type="molecule type" value="Genomic_DNA"/>
</dbReference>
<evidence type="ECO:0000313" key="7">
    <source>
        <dbReference type="Proteomes" id="UP001642484"/>
    </source>
</evidence>
<dbReference type="Pfam" id="PF00135">
    <property type="entry name" value="COesterase"/>
    <property type="match status" value="1"/>
</dbReference>
<dbReference type="InterPro" id="IPR002018">
    <property type="entry name" value="CarbesteraseB"/>
</dbReference>
<dbReference type="PROSITE" id="PS00122">
    <property type="entry name" value="CARBOXYLESTERASE_B_1"/>
    <property type="match status" value="1"/>
</dbReference>
<feature type="region of interest" description="Disordered" evidence="4">
    <location>
        <begin position="1"/>
        <end position="25"/>
    </location>
</feature>
<dbReference type="EC" id="3.1.1.-" evidence="3"/>
<dbReference type="InterPro" id="IPR050309">
    <property type="entry name" value="Type-B_Carboxylest/Lipase"/>
</dbReference>
<sequence>MRLTKRQTMSSEGDSELRKKDPGQSEVDQLQILRAELEVPVRAVGSKLSRNSWMELMLREAEPDSDCFDEKGPRLQGPCRVSAGAVPCLRKPKADPAVRLQVLLTSALKPSQKSHANQANAVVVAIQYRLNLFGFLQPPADIESIPANRGLRDQIESLKWVQKNIASFGGDAESVTLWGQSAGARSVVALYNSPMSTGLFHQAIAMSPGYIPAMFQADISLATRQKEDFRGVQETFGHRCMEATKCSSLKCLKEMKVETLAKSCIFYLQAEERPEDSVSNVSNSSSWQKVMAPTDDDLPPGDLELPPAIDLMNKVAGIHAHWTSAVTAESVEDTGPRIGAVDVSSHQDNVHLTCESPLLKMEKRIVPKEAIALQYHDPATEKATMILPPTMGAPAVAIAQPKWEPLQDLAGRPAGSAPSVETPRKTEISLTAPGVAAVVGSEGRQVFAPRRSFDQRRGEVIADAAVTPQAFVHQARSVMKAYAQTARVDRPSSVRITLEEAEPGVSTSFQPPGTDDLVDV</sequence>
<evidence type="ECO:0000256" key="2">
    <source>
        <dbReference type="ARBA" id="ARBA00022801"/>
    </source>
</evidence>
<reference evidence="6 7" key="1">
    <citation type="submission" date="2024-02" db="EMBL/GenBank/DDBJ databases">
        <authorList>
            <person name="Chen Y."/>
            <person name="Shah S."/>
            <person name="Dougan E. K."/>
            <person name="Thang M."/>
            <person name="Chan C."/>
        </authorList>
    </citation>
    <scope>NUCLEOTIDE SEQUENCE [LARGE SCALE GENOMIC DNA]</scope>
</reference>
<feature type="compositionally biased region" description="Polar residues" evidence="4">
    <location>
        <begin position="1"/>
        <end position="12"/>
    </location>
</feature>
<accession>A0ABP0H4U2</accession>
<comment type="caution">
    <text evidence="6">The sequence shown here is derived from an EMBL/GenBank/DDBJ whole genome shotgun (WGS) entry which is preliminary data.</text>
</comment>
<proteinExistence type="inferred from homology"/>
<gene>
    <name evidence="6" type="ORF">CCMP2556_LOCUS38</name>
</gene>
<dbReference type="InterPro" id="IPR019826">
    <property type="entry name" value="Carboxylesterase_B_AS"/>
</dbReference>
<keyword evidence="7" id="KW-1185">Reference proteome</keyword>
<dbReference type="SUPFAM" id="SSF53474">
    <property type="entry name" value="alpha/beta-Hydrolases"/>
    <property type="match status" value="1"/>
</dbReference>
<feature type="region of interest" description="Disordered" evidence="4">
    <location>
        <begin position="501"/>
        <end position="520"/>
    </location>
</feature>
<dbReference type="Proteomes" id="UP001642484">
    <property type="component" value="Unassembled WGS sequence"/>
</dbReference>
<name>A0ABP0H4U2_9DINO</name>